<dbReference type="PANTHER" id="PTHR11800">
    <property type="entry name" value="DNA-DIRECTED RNA POLYMERASE"/>
    <property type="match status" value="1"/>
</dbReference>
<dbReference type="SUPFAM" id="SSF56553">
    <property type="entry name" value="Insert subdomain of RNA polymerase alpha subunit"/>
    <property type="match status" value="2"/>
</dbReference>
<dbReference type="GO" id="GO:0005665">
    <property type="term" value="C:RNA polymerase II, core complex"/>
    <property type="evidence" value="ECO:0007669"/>
    <property type="project" value="TreeGrafter"/>
</dbReference>
<name>A0AAV5MK99_9ROSI</name>
<reference evidence="5 6" key="1">
    <citation type="journal article" date="2021" name="Commun. Biol.">
        <title>The genome of Shorea leprosula (Dipterocarpaceae) highlights the ecological relevance of drought in aseasonal tropical rainforests.</title>
        <authorList>
            <person name="Ng K.K.S."/>
            <person name="Kobayashi M.J."/>
            <person name="Fawcett J.A."/>
            <person name="Hatakeyama M."/>
            <person name="Paape T."/>
            <person name="Ng C.H."/>
            <person name="Ang C.C."/>
            <person name="Tnah L.H."/>
            <person name="Lee C.T."/>
            <person name="Nishiyama T."/>
            <person name="Sese J."/>
            <person name="O'Brien M.J."/>
            <person name="Copetti D."/>
            <person name="Mohd Noor M.I."/>
            <person name="Ong R.C."/>
            <person name="Putra M."/>
            <person name="Sireger I.Z."/>
            <person name="Indrioko S."/>
            <person name="Kosugi Y."/>
            <person name="Izuno A."/>
            <person name="Isagi Y."/>
            <person name="Lee S.L."/>
            <person name="Shimizu K.K."/>
        </authorList>
    </citation>
    <scope>NUCLEOTIDE SEQUENCE [LARGE SCALE GENOMIC DNA]</scope>
    <source>
        <strain evidence="5">214</strain>
    </source>
</reference>
<dbReference type="Gene3D" id="3.30.1360.10">
    <property type="entry name" value="RNA polymerase, RBP11-like subunit"/>
    <property type="match status" value="2"/>
</dbReference>
<dbReference type="InterPro" id="IPR011263">
    <property type="entry name" value="DNA-dir_RNA_pol_RpoA/D/Rpb3"/>
</dbReference>
<feature type="compositionally biased region" description="Polar residues" evidence="3">
    <location>
        <begin position="139"/>
        <end position="151"/>
    </location>
</feature>
<dbReference type="InterPro" id="IPR036603">
    <property type="entry name" value="RBP11-like"/>
</dbReference>
<organism evidence="5 6">
    <name type="scientific">Rubroshorea leprosula</name>
    <dbReference type="NCBI Taxonomy" id="152421"/>
    <lineage>
        <taxon>Eukaryota</taxon>
        <taxon>Viridiplantae</taxon>
        <taxon>Streptophyta</taxon>
        <taxon>Embryophyta</taxon>
        <taxon>Tracheophyta</taxon>
        <taxon>Spermatophyta</taxon>
        <taxon>Magnoliopsida</taxon>
        <taxon>eudicotyledons</taxon>
        <taxon>Gunneridae</taxon>
        <taxon>Pentapetalae</taxon>
        <taxon>rosids</taxon>
        <taxon>malvids</taxon>
        <taxon>Malvales</taxon>
        <taxon>Dipterocarpaceae</taxon>
        <taxon>Rubroshorea</taxon>
    </lineage>
</organism>
<dbReference type="PANTHER" id="PTHR11800:SF2">
    <property type="entry name" value="DNA-DIRECTED RNA POLYMERASE II SUBUNIT RPB3"/>
    <property type="match status" value="1"/>
</dbReference>
<feature type="domain" description="DNA-directed RNA polymerase RpoA/D/Rpb3-type" evidence="4">
    <location>
        <begin position="21"/>
        <end position="182"/>
    </location>
</feature>
<evidence type="ECO:0000256" key="3">
    <source>
        <dbReference type="SAM" id="MobiDB-lite"/>
    </source>
</evidence>
<dbReference type="EMBL" id="BPVZ01000292">
    <property type="protein sequence ID" value="GKV49263.1"/>
    <property type="molecule type" value="Genomic_DNA"/>
</dbReference>
<proteinExistence type="inferred from homology"/>
<keyword evidence="6" id="KW-1185">Reference proteome</keyword>
<keyword evidence="2" id="KW-0804">Transcription</keyword>
<evidence type="ECO:0000313" key="5">
    <source>
        <dbReference type="EMBL" id="GKV49263.1"/>
    </source>
</evidence>
<feature type="domain" description="DNA-directed RNA polymerase RpoA/D/Rpb3-type" evidence="4">
    <location>
        <begin position="183"/>
        <end position="426"/>
    </location>
</feature>
<dbReference type="InterPro" id="IPR022842">
    <property type="entry name" value="RNAP_Rpo3/Rpb3/RPAC1"/>
</dbReference>
<dbReference type="GO" id="GO:0006366">
    <property type="term" value="P:transcription by RNA polymerase II"/>
    <property type="evidence" value="ECO:0007669"/>
    <property type="project" value="TreeGrafter"/>
</dbReference>
<accession>A0AAV5MK99</accession>
<evidence type="ECO:0000313" key="6">
    <source>
        <dbReference type="Proteomes" id="UP001054252"/>
    </source>
</evidence>
<comment type="caution">
    <text evidence="5">The sequence shown here is derived from an EMBL/GenBank/DDBJ whole genome shotgun (WGS) entry which is preliminary data.</text>
</comment>
<evidence type="ECO:0000256" key="2">
    <source>
        <dbReference type="ARBA" id="ARBA00023163"/>
    </source>
</evidence>
<protein>
    <recommendedName>
        <fullName evidence="4">DNA-directed RNA polymerase RpoA/D/Rpb3-type domain-containing protein</fullName>
    </recommendedName>
</protein>
<dbReference type="Gene3D" id="2.170.120.12">
    <property type="entry name" value="DNA-directed RNA polymerase, insert domain"/>
    <property type="match status" value="2"/>
</dbReference>
<gene>
    <name evidence="5" type="ORF">SLEP1_g56024</name>
</gene>
<dbReference type="GO" id="GO:0046983">
    <property type="term" value="F:protein dimerization activity"/>
    <property type="evidence" value="ECO:0007669"/>
    <property type="project" value="InterPro"/>
</dbReference>
<dbReference type="HAMAP" id="MF_00320">
    <property type="entry name" value="RNApol_arch_Rpo3"/>
    <property type="match status" value="1"/>
</dbReference>
<dbReference type="Pfam" id="PF01193">
    <property type="entry name" value="RNA_pol_L"/>
    <property type="match status" value="2"/>
</dbReference>
<dbReference type="InterPro" id="IPR036643">
    <property type="entry name" value="RNApol_insert_sf"/>
</dbReference>
<dbReference type="AlphaFoldDB" id="A0AAV5MK99"/>
<feature type="region of interest" description="Disordered" evidence="3">
    <location>
        <begin position="139"/>
        <end position="162"/>
    </location>
</feature>
<evidence type="ECO:0000256" key="1">
    <source>
        <dbReference type="ARBA" id="ARBA00022478"/>
    </source>
</evidence>
<keyword evidence="1" id="KW-0240">DNA-directed RNA polymerase</keyword>
<dbReference type="Proteomes" id="UP001054252">
    <property type="component" value="Unassembled WGS sequence"/>
</dbReference>
<dbReference type="InterPro" id="IPR050518">
    <property type="entry name" value="Rpo3/RPB3_RNA_Pol_subunit"/>
</dbReference>
<dbReference type="SMART" id="SM00662">
    <property type="entry name" value="RPOLD"/>
    <property type="match status" value="2"/>
</dbReference>
<evidence type="ECO:0000259" key="4">
    <source>
        <dbReference type="SMART" id="SM00662"/>
    </source>
</evidence>
<dbReference type="GO" id="GO:0003899">
    <property type="term" value="F:DNA-directed RNA polymerase activity"/>
    <property type="evidence" value="ECO:0007669"/>
    <property type="project" value="InterPro"/>
</dbReference>
<sequence>MEGASYQRFPKIKIREMKDDYLKFELRDTDASMANALRRVMMAEVPTIAIDLVEIEVNSSVLNDDFIAHRLGLIPLRSERAMSMRSWLDCDSCAGDGQCESCSVEFHLRAKCMTDQTLDVTSKDLYSSDHTVVPVDFTDSSGYESSEQSPLPQFPPKEKPLKMEGASYQRFPKIKIREMKDDYLKFELRDTDASMANALRRVMMAEVPTIAIHLVEIEVNSSVLNDDFIAHRLGLIPLRSERAMSMRSWLDCDACAGDGQCESCSVEFHLRAKCMTDQTLDVTSKDLYSSDHTVVPVDFTDSSGYESSEQRYSHCSLLMPLHICIISVLQVAQSKRDESTSTSFHPSCNICNFDIQVVVDDPEAYTYDDEVLKKVEAMGKPGLIEIHPKENSFIFMVESTGAIKASQLLLNAIQVLKQKLDAVRLSEDTVEADDQFGELGAHMRGG</sequence>
<dbReference type="SUPFAM" id="SSF55257">
    <property type="entry name" value="RBP11-like subunits of RNA polymerase"/>
    <property type="match status" value="2"/>
</dbReference>